<evidence type="ECO:0000256" key="2">
    <source>
        <dbReference type="ARBA" id="ARBA00004435"/>
    </source>
</evidence>
<comment type="caution">
    <text evidence="18">The sequence shown here is derived from an EMBL/GenBank/DDBJ whole genome shotgun (WGS) entry which is preliminary data.</text>
</comment>
<name>A0A5N4CVS1_CAMDR</name>
<comment type="function">
    <text evidence="11">Rho GTPase-activating protein involved in the maintenance of tight junction by regulating the activity of CDC42, thereby playing a central role in apical polarity of epithelial cells. Specifically acts as a GTPase activator for the CDC42 GTPase by converting it to an inactive GDP-bound state. The complex formed with AMOT acts by regulating the uptake of polarity proteins at tight junctions, possibly by deciding whether tight junction transmembrane proteins are recycled back to the plasma membrane or sent elsewhere. Participates in the Ca(2+)-dependent regulation of exocytosis, possibly by catalyzing GTPase activity of Rho family proteins and by inducing the reorganization of the cortical actin filaments. Acts as a GTPase activator in vitro for RAC1.</text>
</comment>
<evidence type="ECO:0000259" key="17">
    <source>
        <dbReference type="PROSITE" id="PS51021"/>
    </source>
</evidence>
<feature type="compositionally biased region" description="Polar residues" evidence="15">
    <location>
        <begin position="410"/>
        <end position="424"/>
    </location>
</feature>
<dbReference type="GO" id="GO:0035020">
    <property type="term" value="P:regulation of Rac protein signal transduction"/>
    <property type="evidence" value="ECO:0007669"/>
    <property type="project" value="TreeGrafter"/>
</dbReference>
<dbReference type="SUPFAM" id="SSF103657">
    <property type="entry name" value="BAR/IMD domain-like"/>
    <property type="match status" value="1"/>
</dbReference>
<dbReference type="CDD" id="cd04386">
    <property type="entry name" value="RhoGAP_nadrin"/>
    <property type="match status" value="1"/>
</dbReference>
<evidence type="ECO:0000256" key="5">
    <source>
        <dbReference type="ARBA" id="ARBA00022468"/>
    </source>
</evidence>
<evidence type="ECO:0000256" key="14">
    <source>
        <dbReference type="ARBA" id="ARBA00083392"/>
    </source>
</evidence>
<proteinExistence type="predicted"/>
<dbReference type="InterPro" id="IPR008936">
    <property type="entry name" value="Rho_GTPase_activation_prot"/>
</dbReference>
<dbReference type="GO" id="GO:0005923">
    <property type="term" value="C:bicellular tight junction"/>
    <property type="evidence" value="ECO:0007669"/>
    <property type="project" value="UniProtKB-SubCell"/>
</dbReference>
<dbReference type="Gene3D" id="1.20.1270.60">
    <property type="entry name" value="Arfaptin homology (AH) domain/BAR domain"/>
    <property type="match status" value="1"/>
</dbReference>
<organism evidence="18 19">
    <name type="scientific">Camelus dromedarius</name>
    <name type="common">Dromedary</name>
    <name type="synonym">Arabian camel</name>
    <dbReference type="NCBI Taxonomy" id="9838"/>
    <lineage>
        <taxon>Eukaryota</taxon>
        <taxon>Metazoa</taxon>
        <taxon>Chordata</taxon>
        <taxon>Craniata</taxon>
        <taxon>Vertebrata</taxon>
        <taxon>Euteleostomi</taxon>
        <taxon>Mammalia</taxon>
        <taxon>Eutheria</taxon>
        <taxon>Laurasiatheria</taxon>
        <taxon>Artiodactyla</taxon>
        <taxon>Tylopoda</taxon>
        <taxon>Camelidae</taxon>
        <taxon>Camelus</taxon>
    </lineage>
</organism>
<dbReference type="PANTHER" id="PTHR14130:SF3">
    <property type="entry name" value="RHO GTPASE-ACTIVATING PROTEIN 17"/>
    <property type="match status" value="1"/>
</dbReference>
<dbReference type="GO" id="GO:0005829">
    <property type="term" value="C:cytosol"/>
    <property type="evidence" value="ECO:0007669"/>
    <property type="project" value="TreeGrafter"/>
</dbReference>
<evidence type="ECO:0000256" key="10">
    <source>
        <dbReference type="ARBA" id="ARBA00023136"/>
    </source>
</evidence>
<dbReference type="InterPro" id="IPR047165">
    <property type="entry name" value="RHG17/44/SH3BP1-like"/>
</dbReference>
<evidence type="ECO:0000256" key="4">
    <source>
        <dbReference type="ARBA" id="ARBA00022427"/>
    </source>
</evidence>
<keyword evidence="5" id="KW-0343">GTPase activation</keyword>
<dbReference type="FunFam" id="1.20.1270.60:FF:000019">
    <property type="entry name" value="rho GTPase-activating protein 17 isoform X1"/>
    <property type="match status" value="1"/>
</dbReference>
<dbReference type="SMART" id="SM00324">
    <property type="entry name" value="RhoGAP"/>
    <property type="match status" value="1"/>
</dbReference>
<keyword evidence="19" id="KW-1185">Reference proteome</keyword>
<feature type="region of interest" description="Disordered" evidence="15">
    <location>
        <begin position="410"/>
        <end position="429"/>
    </location>
</feature>
<protein>
    <recommendedName>
        <fullName evidence="13">Rho GTPase-activating protein 17</fullName>
    </recommendedName>
    <alternativeName>
        <fullName evidence="14">Rho-type GTPase-activating protein 17</fullName>
    </alternativeName>
</protein>
<comment type="subcellular location">
    <subcellularLocation>
        <location evidence="2">Cell junction</location>
        <location evidence="2">Tight junction</location>
    </subcellularLocation>
    <subcellularLocation>
        <location evidence="3">Cytoplasm</location>
    </subcellularLocation>
    <subcellularLocation>
        <location evidence="1">Membrane</location>
        <topology evidence="1">Peripheral membrane protein</topology>
    </subcellularLocation>
</comment>
<keyword evidence="9" id="KW-0729">SH3-binding</keyword>
<evidence type="ECO:0000313" key="18">
    <source>
        <dbReference type="EMBL" id="KAB1262946.1"/>
    </source>
</evidence>
<dbReference type="FunFam" id="1.10.555.10:FF:000001">
    <property type="entry name" value="Rho GTPase activating protein 44"/>
    <property type="match status" value="1"/>
</dbReference>
<evidence type="ECO:0000256" key="11">
    <source>
        <dbReference type="ARBA" id="ARBA00055904"/>
    </source>
</evidence>
<dbReference type="GO" id="GO:0032956">
    <property type="term" value="P:regulation of actin cytoskeleton organization"/>
    <property type="evidence" value="ECO:0007669"/>
    <property type="project" value="TreeGrafter"/>
</dbReference>
<sequence length="728" mass="80697">MACFQGQHGTDAERRHKKLPLTALAQNMIEASTQLEDSLLGKMLETCGDAENQLALELSQHEVFIEKEIVDPLYGIAEVDIPNIQKQRKQLAKLVLDWDSVRARWNQAHKSSGTNFQGLPSKIDTLKEEMDEAGNKVEQCKDQLAADMYNFMAKEGEYGQFFVTLLEAQADYHRKALAVLEKALPELRAHQGNIVGGKARFGTPLEEHLKRSGREIALPIEACVMLLLETGMKEEGLFRIGAGASKLKKLKAALDCSTSHLDEFYSDPHAVAGALKSYLRELPEPLMTFNLYEEWTQVASVQDQDKKLQDLWRTCQKLPPQNFVNFRYLIKFLAKLAQTSDINKMTPSNIAIVLGPNLLWAKNEGTLAEMAAATSVHVVAVIEPIIQHANWFFPEEVEFNVSEAFVPIATPNSNHSSHTGNDCDSGTLERKRPASMAVMEGDLVKKERCVDCFFSLCSFGVKLMDFQAPRRGGTLNRKHVSPAFQPPLPPTDGSTLAPAGPEPPPQSSRAESSTGGGTGPSSAGTLEQGPSPGDGRSLGYPHPLAFSLVGALIHENKVENVMIGFLKRLFFPQSPRTLHPHLPLHQGEAAVRRPPAKTRPQQLPAPISSRSAWRTIPLAQALTLCAERVDITFCFYQKHFELQCSEFKRYNVVDAQAPRAASWALPRIDTVSPRVFVQTPILGFQNRFAASFLKCIQTQPAKTCPAAFCWIWTMTQKVPPCEESCPRP</sequence>
<keyword evidence="6" id="KW-0963">Cytoplasm</keyword>
<gene>
    <name evidence="18" type="ORF">Cadr_000023950</name>
</gene>
<keyword evidence="4" id="KW-0796">Tight junction</keyword>
<dbReference type="GO" id="GO:0005096">
    <property type="term" value="F:GTPase activator activity"/>
    <property type="evidence" value="ECO:0007669"/>
    <property type="project" value="UniProtKB-KW"/>
</dbReference>
<evidence type="ECO:0000313" key="19">
    <source>
        <dbReference type="Proteomes" id="UP000299084"/>
    </source>
</evidence>
<dbReference type="PROSITE" id="PS51021">
    <property type="entry name" value="BAR"/>
    <property type="match status" value="1"/>
</dbReference>
<evidence type="ECO:0000256" key="6">
    <source>
        <dbReference type="ARBA" id="ARBA00022490"/>
    </source>
</evidence>
<dbReference type="PROSITE" id="PS50238">
    <property type="entry name" value="RHOGAP"/>
    <property type="match status" value="1"/>
</dbReference>
<evidence type="ECO:0000256" key="15">
    <source>
        <dbReference type="SAM" id="MobiDB-lite"/>
    </source>
</evidence>
<dbReference type="SUPFAM" id="SSF48350">
    <property type="entry name" value="GTPase activation domain, GAP"/>
    <property type="match status" value="1"/>
</dbReference>
<dbReference type="InterPro" id="IPR027267">
    <property type="entry name" value="AH/BAR_dom_sf"/>
</dbReference>
<evidence type="ECO:0000256" key="12">
    <source>
        <dbReference type="ARBA" id="ARBA00065623"/>
    </source>
</evidence>
<evidence type="ECO:0000256" key="3">
    <source>
        <dbReference type="ARBA" id="ARBA00004496"/>
    </source>
</evidence>
<keyword evidence="7" id="KW-0597">Phosphoprotein</keyword>
<dbReference type="GO" id="GO:0016020">
    <property type="term" value="C:membrane"/>
    <property type="evidence" value="ECO:0007669"/>
    <property type="project" value="UniProtKB-SubCell"/>
</dbReference>
<evidence type="ECO:0000256" key="13">
    <source>
        <dbReference type="ARBA" id="ARBA00070237"/>
    </source>
</evidence>
<comment type="subunit">
    <text evidence="12">Component of a complex whose core is composed of ARHGAP17, AMOT, PALS1, PATJ and PARD3/PAR3. Interacts with NHERF1, FNBP1, TRIP10, CAPZA (CAPZA1, CAPZA2 or CAPZA3), CAPZB, CD2AP and SH3KBP1/CIN85.</text>
</comment>
<evidence type="ECO:0000256" key="7">
    <source>
        <dbReference type="ARBA" id="ARBA00022553"/>
    </source>
</evidence>
<feature type="domain" description="BAR" evidence="17">
    <location>
        <begin position="1"/>
        <end position="196"/>
    </location>
</feature>
<accession>A0A5N4CVS1</accession>
<feature type="domain" description="Rho-GAP" evidence="16">
    <location>
        <begin position="203"/>
        <end position="393"/>
    </location>
</feature>
<dbReference type="Proteomes" id="UP000299084">
    <property type="component" value="Unassembled WGS sequence"/>
</dbReference>
<dbReference type="Pfam" id="PF03114">
    <property type="entry name" value="BAR"/>
    <property type="match status" value="1"/>
</dbReference>
<dbReference type="Gene3D" id="1.10.555.10">
    <property type="entry name" value="Rho GTPase activation protein"/>
    <property type="match status" value="1"/>
</dbReference>
<keyword evidence="10" id="KW-0472">Membrane</keyword>
<evidence type="ECO:0000259" key="16">
    <source>
        <dbReference type="PROSITE" id="PS50238"/>
    </source>
</evidence>
<evidence type="ECO:0000256" key="1">
    <source>
        <dbReference type="ARBA" id="ARBA00004170"/>
    </source>
</evidence>
<dbReference type="GO" id="GO:0017124">
    <property type="term" value="F:SH3 domain binding"/>
    <property type="evidence" value="ECO:0007669"/>
    <property type="project" value="UniProtKB-KW"/>
</dbReference>
<dbReference type="SMART" id="SM00721">
    <property type="entry name" value="BAR"/>
    <property type="match status" value="1"/>
</dbReference>
<evidence type="ECO:0000256" key="9">
    <source>
        <dbReference type="ARBA" id="ARBA00023036"/>
    </source>
</evidence>
<feature type="region of interest" description="Disordered" evidence="15">
    <location>
        <begin position="477"/>
        <end position="538"/>
    </location>
</feature>
<dbReference type="InterPro" id="IPR004148">
    <property type="entry name" value="BAR_dom"/>
</dbReference>
<evidence type="ECO:0000256" key="8">
    <source>
        <dbReference type="ARBA" id="ARBA00022949"/>
    </source>
</evidence>
<dbReference type="Pfam" id="PF00620">
    <property type="entry name" value="RhoGAP"/>
    <property type="match status" value="1"/>
</dbReference>
<keyword evidence="8" id="KW-0965">Cell junction</keyword>
<reference evidence="18 19" key="1">
    <citation type="journal article" date="2019" name="Mol. Ecol. Resour.">
        <title>Improving Illumina assemblies with Hi-C and long reads: an example with the North African dromedary.</title>
        <authorList>
            <person name="Elbers J.P."/>
            <person name="Rogers M.F."/>
            <person name="Perelman P.L."/>
            <person name="Proskuryakova A.A."/>
            <person name="Serdyukova N.A."/>
            <person name="Johnson W.E."/>
            <person name="Horin P."/>
            <person name="Corander J."/>
            <person name="Murphy D."/>
            <person name="Burger P.A."/>
        </authorList>
    </citation>
    <scope>NUCLEOTIDE SEQUENCE [LARGE SCALE GENOMIC DNA]</scope>
    <source>
        <strain evidence="18">Drom800</strain>
        <tissue evidence="18">Blood</tissue>
    </source>
</reference>
<dbReference type="InterPro" id="IPR000198">
    <property type="entry name" value="RhoGAP_dom"/>
</dbReference>
<dbReference type="EMBL" id="JWIN03000018">
    <property type="protein sequence ID" value="KAB1262946.1"/>
    <property type="molecule type" value="Genomic_DNA"/>
</dbReference>
<dbReference type="AlphaFoldDB" id="A0A5N4CVS1"/>
<dbReference type="GO" id="GO:0007165">
    <property type="term" value="P:signal transduction"/>
    <property type="evidence" value="ECO:0007669"/>
    <property type="project" value="InterPro"/>
</dbReference>
<feature type="region of interest" description="Disordered" evidence="15">
    <location>
        <begin position="580"/>
        <end position="606"/>
    </location>
</feature>
<dbReference type="PANTHER" id="PTHR14130">
    <property type="entry name" value="3BP-1 RELATED RHOGAP"/>
    <property type="match status" value="1"/>
</dbReference>